<dbReference type="InterPro" id="IPR000008">
    <property type="entry name" value="C2_dom"/>
</dbReference>
<reference evidence="3" key="1">
    <citation type="submission" date="2024-06" db="EMBL/GenBank/DDBJ databases">
        <title>Multi-omics analyses provide insights into the biosynthesis of the anticancer antibiotic pleurotin in Hohenbuehelia grisea.</title>
        <authorList>
            <person name="Weaver J.A."/>
            <person name="Alberti F."/>
        </authorList>
    </citation>
    <scope>NUCLEOTIDE SEQUENCE [LARGE SCALE GENOMIC DNA]</scope>
    <source>
        <strain evidence="3">T-177</strain>
    </source>
</reference>
<dbReference type="PROSITE" id="PS50004">
    <property type="entry name" value="C2"/>
    <property type="match status" value="1"/>
</dbReference>
<name>A0ABR3J9M6_9AGAR</name>
<accession>A0ABR3J9M6</accession>
<gene>
    <name evidence="2" type="ORF">HGRIS_008778</name>
</gene>
<dbReference type="Proteomes" id="UP001556367">
    <property type="component" value="Unassembled WGS sequence"/>
</dbReference>
<feature type="domain" description="C2" evidence="1">
    <location>
        <begin position="1"/>
        <end position="113"/>
    </location>
</feature>
<evidence type="ECO:0000259" key="1">
    <source>
        <dbReference type="PROSITE" id="PS50004"/>
    </source>
</evidence>
<comment type="caution">
    <text evidence="2">The sequence shown here is derived from an EMBL/GenBank/DDBJ whole genome shotgun (WGS) entry which is preliminary data.</text>
</comment>
<evidence type="ECO:0000313" key="2">
    <source>
        <dbReference type="EMBL" id="KAL0952163.1"/>
    </source>
</evidence>
<keyword evidence="3" id="KW-1185">Reference proteome</keyword>
<proteinExistence type="predicted"/>
<sequence length="182" mass="20328">MNMNDTEKSIHLKAIYSGGRHLPEFKDSFGKRRKLYAQLATKSQPELKSKTHWLTSNPSTGPPISPITFFTTISDSVEVHLYVKRSFSEDIYLGYAEVELASIVDGEEHNVTIHGGSTSNASFDPILMFKFTIAETFKHDELKAEFIQKSLAENPKLAKLMDSITRVVNIGSLIAEESGPIH</sequence>
<dbReference type="EMBL" id="JASNQZ010000011">
    <property type="protein sequence ID" value="KAL0952163.1"/>
    <property type="molecule type" value="Genomic_DNA"/>
</dbReference>
<evidence type="ECO:0000313" key="3">
    <source>
        <dbReference type="Proteomes" id="UP001556367"/>
    </source>
</evidence>
<protein>
    <recommendedName>
        <fullName evidence="1">C2 domain-containing protein</fullName>
    </recommendedName>
</protein>
<organism evidence="2 3">
    <name type="scientific">Hohenbuehelia grisea</name>
    <dbReference type="NCBI Taxonomy" id="104357"/>
    <lineage>
        <taxon>Eukaryota</taxon>
        <taxon>Fungi</taxon>
        <taxon>Dikarya</taxon>
        <taxon>Basidiomycota</taxon>
        <taxon>Agaricomycotina</taxon>
        <taxon>Agaricomycetes</taxon>
        <taxon>Agaricomycetidae</taxon>
        <taxon>Agaricales</taxon>
        <taxon>Pleurotineae</taxon>
        <taxon>Pleurotaceae</taxon>
        <taxon>Hohenbuehelia</taxon>
    </lineage>
</organism>